<gene>
    <name evidence="2" type="ORF">MTR67_012550</name>
</gene>
<organism evidence="2 3">
    <name type="scientific">Solanum verrucosum</name>
    <dbReference type="NCBI Taxonomy" id="315347"/>
    <lineage>
        <taxon>Eukaryota</taxon>
        <taxon>Viridiplantae</taxon>
        <taxon>Streptophyta</taxon>
        <taxon>Embryophyta</taxon>
        <taxon>Tracheophyta</taxon>
        <taxon>Spermatophyta</taxon>
        <taxon>Magnoliopsida</taxon>
        <taxon>eudicotyledons</taxon>
        <taxon>Gunneridae</taxon>
        <taxon>Pentapetalae</taxon>
        <taxon>asterids</taxon>
        <taxon>lamiids</taxon>
        <taxon>Solanales</taxon>
        <taxon>Solanaceae</taxon>
        <taxon>Solanoideae</taxon>
        <taxon>Solaneae</taxon>
        <taxon>Solanum</taxon>
    </lineage>
</organism>
<sequence>MTKISCRAVPLLLLTSTLVSSLNSSFSTIQSLIIGMLNTDGCCIEGNYGGGGMVRDKDGMFQWLFVYYLEEGTVIWLKLNHFFAVSIGALRMASTWYLVKLIPSCCRAVFRVHGQVLGELKTMSIRLSSW</sequence>
<reference evidence="2" key="1">
    <citation type="submission" date="2023-08" db="EMBL/GenBank/DDBJ databases">
        <title>A de novo genome assembly of Solanum verrucosum Schlechtendal, a Mexican diploid species geographically isolated from the other diploid A-genome species in potato relatives.</title>
        <authorList>
            <person name="Hosaka K."/>
        </authorList>
    </citation>
    <scope>NUCLEOTIDE SEQUENCE</scope>
    <source>
        <tissue evidence="2">Young leaves</tissue>
    </source>
</reference>
<dbReference type="AlphaFoldDB" id="A0AAF0TN00"/>
<keyword evidence="1" id="KW-0732">Signal</keyword>
<accession>A0AAF0TN00</accession>
<dbReference type="EMBL" id="CP133614">
    <property type="protein sequence ID" value="WMV19165.1"/>
    <property type="molecule type" value="Genomic_DNA"/>
</dbReference>
<name>A0AAF0TN00_SOLVR</name>
<keyword evidence="3" id="KW-1185">Reference proteome</keyword>
<dbReference type="Proteomes" id="UP001234989">
    <property type="component" value="Chromosome 3"/>
</dbReference>
<evidence type="ECO:0000256" key="1">
    <source>
        <dbReference type="SAM" id="SignalP"/>
    </source>
</evidence>
<feature type="signal peptide" evidence="1">
    <location>
        <begin position="1"/>
        <end position="21"/>
    </location>
</feature>
<evidence type="ECO:0000313" key="3">
    <source>
        <dbReference type="Proteomes" id="UP001234989"/>
    </source>
</evidence>
<proteinExistence type="predicted"/>
<protein>
    <submittedName>
        <fullName evidence="2">Uncharacterized protein</fullName>
    </submittedName>
</protein>
<evidence type="ECO:0000313" key="2">
    <source>
        <dbReference type="EMBL" id="WMV19165.1"/>
    </source>
</evidence>
<feature type="chain" id="PRO_5041994518" evidence="1">
    <location>
        <begin position="22"/>
        <end position="130"/>
    </location>
</feature>